<comment type="subcellular location">
    <subcellularLocation>
        <location evidence="1">Mitochondrion</location>
    </subcellularLocation>
</comment>
<dbReference type="Gene3D" id="3.40.30.10">
    <property type="entry name" value="Glutaredoxin"/>
    <property type="match status" value="1"/>
</dbReference>
<protein>
    <recommendedName>
        <fullName evidence="6">Large ribosomal subunit protein mL43</fullName>
    </recommendedName>
</protein>
<reference evidence="8" key="1">
    <citation type="submission" date="2021-01" db="EMBL/GenBank/DDBJ databases">
        <authorList>
            <person name="Corre E."/>
            <person name="Pelletier E."/>
            <person name="Niang G."/>
            <person name="Scheremetjew M."/>
            <person name="Finn R."/>
            <person name="Kale V."/>
            <person name="Holt S."/>
            <person name="Cochrane G."/>
            <person name="Meng A."/>
            <person name="Brown T."/>
            <person name="Cohen L."/>
        </authorList>
    </citation>
    <scope>NUCLEOTIDE SEQUENCE</scope>
    <source>
        <strain evidence="8">Pbaha01</strain>
    </source>
</reference>
<evidence type="ECO:0000256" key="4">
    <source>
        <dbReference type="ARBA" id="ARBA00023128"/>
    </source>
</evidence>
<organism evidence="8">
    <name type="scientific">Pyrodinium bahamense</name>
    <dbReference type="NCBI Taxonomy" id="73915"/>
    <lineage>
        <taxon>Eukaryota</taxon>
        <taxon>Sar</taxon>
        <taxon>Alveolata</taxon>
        <taxon>Dinophyceae</taxon>
        <taxon>Gonyaulacales</taxon>
        <taxon>Pyrocystaceae</taxon>
        <taxon>Pyrodinium</taxon>
    </lineage>
</organism>
<evidence type="ECO:0000259" key="7">
    <source>
        <dbReference type="SMART" id="SM00916"/>
    </source>
</evidence>
<dbReference type="SUPFAM" id="SSF52833">
    <property type="entry name" value="Thioredoxin-like"/>
    <property type="match status" value="1"/>
</dbReference>
<gene>
    <name evidence="8" type="ORF">PBAH0796_LOCUS3623</name>
</gene>
<dbReference type="PANTHER" id="PTHR21396">
    <property type="entry name" value="39S RIBOSOMAL PROTEIN L43"/>
    <property type="match status" value="1"/>
</dbReference>
<keyword evidence="3" id="KW-0689">Ribosomal protein</keyword>
<evidence type="ECO:0000256" key="6">
    <source>
        <dbReference type="ARBA" id="ARBA00035188"/>
    </source>
</evidence>
<name>A0A7S0FAJ8_9DINO</name>
<dbReference type="GO" id="GO:0032543">
    <property type="term" value="P:mitochondrial translation"/>
    <property type="evidence" value="ECO:0007669"/>
    <property type="project" value="InterPro"/>
</dbReference>
<dbReference type="PANTHER" id="PTHR21396:SF2">
    <property type="entry name" value="LARGE RIBOSOMAL SUBUNIT PROTEIN ML43"/>
    <property type="match status" value="1"/>
</dbReference>
<dbReference type="InterPro" id="IPR039927">
    <property type="entry name" value="Ribosomal_mL43"/>
</dbReference>
<evidence type="ECO:0000256" key="1">
    <source>
        <dbReference type="ARBA" id="ARBA00004173"/>
    </source>
</evidence>
<dbReference type="EMBL" id="HBEG01006099">
    <property type="protein sequence ID" value="CAD8347884.1"/>
    <property type="molecule type" value="Transcribed_RNA"/>
</dbReference>
<proteinExistence type="inferred from homology"/>
<dbReference type="InterPro" id="IPR007741">
    <property type="entry name" value="Ribosomal_mL43/mS25/NADH_DH"/>
</dbReference>
<evidence type="ECO:0000313" key="8">
    <source>
        <dbReference type="EMBL" id="CAD8347884.1"/>
    </source>
</evidence>
<keyword evidence="4" id="KW-0496">Mitochondrion</keyword>
<dbReference type="GO" id="GO:0005762">
    <property type="term" value="C:mitochondrial large ribosomal subunit"/>
    <property type="evidence" value="ECO:0007669"/>
    <property type="project" value="TreeGrafter"/>
</dbReference>
<sequence>MNAATGQWQLKRIILRYSESGGSSLGLRFYLRHLLPVWKERNPQIVVVTEHSRLDHPQLQAEWASGEKYEYSMRNLRPRQIEDHMDLVRNSESPNLFLRHGGPRVWTERRSIQGLWQPSAEGMFRALKFAREKSWAGRKSEQLKYSPTTLKLTEQHLLERRGRWGDQNEHPKGFDRHLLEDIFNRPLLDVSEGPAAGGSATT</sequence>
<evidence type="ECO:0000256" key="3">
    <source>
        <dbReference type="ARBA" id="ARBA00022980"/>
    </source>
</evidence>
<feature type="domain" description="Ribosomal protein/NADH dehydrogenase" evidence="7">
    <location>
        <begin position="19"/>
        <end position="92"/>
    </location>
</feature>
<dbReference type="GO" id="GO:0003735">
    <property type="term" value="F:structural constituent of ribosome"/>
    <property type="evidence" value="ECO:0007669"/>
    <property type="project" value="InterPro"/>
</dbReference>
<evidence type="ECO:0000256" key="5">
    <source>
        <dbReference type="ARBA" id="ARBA00023274"/>
    </source>
</evidence>
<dbReference type="Pfam" id="PF05047">
    <property type="entry name" value="L51_S25_CI-B8"/>
    <property type="match status" value="1"/>
</dbReference>
<dbReference type="SMART" id="SM00916">
    <property type="entry name" value="L51_S25_CI-B8"/>
    <property type="match status" value="1"/>
</dbReference>
<dbReference type="InterPro" id="IPR036249">
    <property type="entry name" value="Thioredoxin-like_sf"/>
</dbReference>
<accession>A0A7S0FAJ8</accession>
<comment type="similarity">
    <text evidence="2">Belongs to the mitochondrion-specific ribosomal protein mL43 family.</text>
</comment>
<evidence type="ECO:0000256" key="2">
    <source>
        <dbReference type="ARBA" id="ARBA00006073"/>
    </source>
</evidence>
<keyword evidence="5" id="KW-0687">Ribonucleoprotein</keyword>
<dbReference type="AlphaFoldDB" id="A0A7S0FAJ8"/>